<accession>A0A0P8A1J0</accession>
<dbReference type="SUPFAM" id="SSF51182">
    <property type="entry name" value="RmlC-like cupins"/>
    <property type="match status" value="1"/>
</dbReference>
<dbReference type="PANTHER" id="PTHR36440">
    <property type="entry name" value="PUTATIVE (AFU_ORTHOLOGUE AFUA_8G07350)-RELATED"/>
    <property type="match status" value="1"/>
</dbReference>
<dbReference type="Proteomes" id="UP000050421">
    <property type="component" value="Unassembled WGS sequence"/>
</dbReference>
<dbReference type="InterPro" id="IPR013096">
    <property type="entry name" value="Cupin_2"/>
</dbReference>
<comment type="caution">
    <text evidence="2">The sequence shown here is derived from an EMBL/GenBank/DDBJ whole genome shotgun (WGS) entry which is preliminary data.</text>
</comment>
<reference evidence="2 3" key="1">
    <citation type="submission" date="2015-09" db="EMBL/GenBank/DDBJ databases">
        <title>Identification and resolution of microdiversity through metagenomic sequencing of parallel consortia.</title>
        <authorList>
            <person name="Nelson W.C."/>
            <person name="Romine M.F."/>
            <person name="Lindemann S.R."/>
        </authorList>
    </citation>
    <scope>NUCLEOTIDE SEQUENCE [LARGE SCALE GENOMIC DNA]</scope>
    <source>
        <strain evidence="2">HL-49</strain>
    </source>
</reference>
<dbReference type="PATRIC" id="fig|1305737.6.peg.26"/>
<protein>
    <submittedName>
        <fullName evidence="2">Cupin domain</fullName>
    </submittedName>
</protein>
<dbReference type="InterPro" id="IPR014710">
    <property type="entry name" value="RmlC-like_jellyroll"/>
</dbReference>
<dbReference type="OrthoDB" id="9794183at2"/>
<evidence type="ECO:0000259" key="1">
    <source>
        <dbReference type="Pfam" id="PF07883"/>
    </source>
</evidence>
<dbReference type="Pfam" id="PF07883">
    <property type="entry name" value="Cupin_2"/>
    <property type="match status" value="1"/>
</dbReference>
<dbReference type="AlphaFoldDB" id="A0A0P8A1J0"/>
<organism evidence="2 3">
    <name type="scientific">Algoriphagus marincola HL-49</name>
    <dbReference type="NCBI Taxonomy" id="1305737"/>
    <lineage>
        <taxon>Bacteria</taxon>
        <taxon>Pseudomonadati</taxon>
        <taxon>Bacteroidota</taxon>
        <taxon>Cytophagia</taxon>
        <taxon>Cytophagales</taxon>
        <taxon>Cyclobacteriaceae</taxon>
        <taxon>Algoriphagus</taxon>
    </lineage>
</organism>
<dbReference type="Gene3D" id="2.60.120.10">
    <property type="entry name" value="Jelly Rolls"/>
    <property type="match status" value="1"/>
</dbReference>
<sequence>METHFGLSYHETTETTNGRFFLATSNIPANDPGTPWHLHTNEDEWILVISGALRVDALDKQNLLEQGALLKIPKGEWHRWMPASETPSHVLFLFSPAGVERMFREMAQNPDKIGAISEKYGSVFLD</sequence>
<gene>
    <name evidence="2" type="ORF">HLUCCX10_15305</name>
</gene>
<dbReference type="STRING" id="1305737.GCA_000526355_01136"/>
<dbReference type="EMBL" id="LJXT01000123">
    <property type="protein sequence ID" value="KPQ11286.1"/>
    <property type="molecule type" value="Genomic_DNA"/>
</dbReference>
<name>A0A0P8A1J0_9BACT</name>
<evidence type="ECO:0000313" key="3">
    <source>
        <dbReference type="Proteomes" id="UP000050421"/>
    </source>
</evidence>
<proteinExistence type="predicted"/>
<dbReference type="InterPro" id="IPR011051">
    <property type="entry name" value="RmlC_Cupin_sf"/>
</dbReference>
<evidence type="ECO:0000313" key="2">
    <source>
        <dbReference type="EMBL" id="KPQ11286.1"/>
    </source>
</evidence>
<dbReference type="eggNOG" id="COG1917">
    <property type="taxonomic scope" value="Bacteria"/>
</dbReference>
<dbReference type="PANTHER" id="PTHR36440:SF1">
    <property type="entry name" value="PUTATIVE (AFU_ORTHOLOGUE AFUA_8G07350)-RELATED"/>
    <property type="match status" value="1"/>
</dbReference>
<dbReference type="InterPro" id="IPR053146">
    <property type="entry name" value="QDO-like"/>
</dbReference>
<feature type="domain" description="Cupin type-2" evidence="1">
    <location>
        <begin position="27"/>
        <end position="93"/>
    </location>
</feature>